<proteinExistence type="predicted"/>
<protein>
    <submittedName>
        <fullName evidence="2">Gliding motility-associated C-terminal domain-containing protein</fullName>
    </submittedName>
</protein>
<dbReference type="Pfam" id="PF13585">
    <property type="entry name" value="CHU_C"/>
    <property type="match status" value="1"/>
</dbReference>
<reference evidence="2" key="1">
    <citation type="submission" date="2024-04" db="EMBL/GenBank/DDBJ databases">
        <title>Mariniflexile litorale, isolated from the shallow sediments of the Sea of Japan.</title>
        <authorList>
            <person name="Romanenko L."/>
            <person name="Isaeva M."/>
        </authorList>
    </citation>
    <scope>NUCLEOTIDE SEQUENCE [LARGE SCALE GENOMIC DNA]</scope>
    <source>
        <strain evidence="2">KMM 9835</strain>
    </source>
</reference>
<feature type="domain" description="Ig-like" evidence="1">
    <location>
        <begin position="754"/>
        <end position="828"/>
    </location>
</feature>
<evidence type="ECO:0000259" key="1">
    <source>
        <dbReference type="Pfam" id="PF19081"/>
    </source>
</evidence>
<dbReference type="KEGG" id="mlil:QLS71_009985"/>
<name>A0AAU7EBL0_9FLAO</name>
<dbReference type="Proteomes" id="UP001224325">
    <property type="component" value="Chromosome"/>
</dbReference>
<evidence type="ECO:0000313" key="3">
    <source>
        <dbReference type="Proteomes" id="UP001224325"/>
    </source>
</evidence>
<dbReference type="RefSeq" id="WP_308990902.1">
    <property type="nucleotide sequence ID" value="NZ_CP155618.1"/>
</dbReference>
<dbReference type="Pfam" id="PF19081">
    <property type="entry name" value="Ig_7"/>
    <property type="match status" value="1"/>
</dbReference>
<dbReference type="InterPro" id="IPR044023">
    <property type="entry name" value="Ig_7"/>
</dbReference>
<evidence type="ECO:0000313" key="2">
    <source>
        <dbReference type="EMBL" id="XBL12668.1"/>
    </source>
</evidence>
<keyword evidence="3" id="KW-1185">Reference proteome</keyword>
<dbReference type="EMBL" id="CP155618">
    <property type="protein sequence ID" value="XBL12668.1"/>
    <property type="molecule type" value="Genomic_DNA"/>
</dbReference>
<dbReference type="AlphaFoldDB" id="A0AAU7EBL0"/>
<sequence length="928" mass="100688">MNRILCFVLIIFSLTKVEAQCNVVETITVCDMTVIDGDNDGKLDGIINLYEEYNALPGVTPISTTTGTWFDPNFNFALDESTGDLYLWDLDYASKSLTDYQFQLIDTSSSCPDGILVTVNLILGAFKGYARPVLNIQDVNLEVCDIGSTPKSTCFILPDVDLFQALESVPSPHLNGEWIYEGSSPNFVSLLGSKFTVTIPYSSGPPLVDQETFELTYRISGMSPCDVTLQETTVNISVTRQVFSGYGQATRICELDILNGNYNANINLRDDAFLLQEDTEGVWATDPYGEITSPNDSNININDIYQKIINDNGVRFGCAELEFTYSVKQRSGVCSDAESKVLFKIYEYLRPFEQNDDVLEFCEDDPTGPTSINLYDQLEFTTEAGVLFDYYNNNFTNWSLVSGPSNLGLISSGDLGYSASGTINLQNAPPGNYVFEYEVSPGINCPSDGFLAFTSAPNSCAPVMNNYGFCDSESARVVLTIHPKLYAGEDTADLEFCETAPTIASPLDLFTLLTTNGVDDPIYKGPLGNWVDLATGNSISNPITLPQVNGQQTFNYLYRTITSNDCVDTANLSFTVFEAYQSGISTAVDICSSSSVLNLFGSLGGNPSTTGTWSGPNGYTTTNHNAMFDPASSDAGVYTYTVPNNLNGFGDIMCPGNSSTVTVTLHQSPNAGNGGLYVACRSDQQIDLVDYLDATADSGGTFIDLNSTNALTGSLLDVSQLVSGTYDFRYELQGHSSCSLSTAIISIMVEEVSVPTVTNQTFCASEGATISDLQVSNGIDYNWYETATSTDVLSFGTALINGEDYYVSALDANSCESPRVQITVTMLPLSHISCDSCIKDGISVNGDGENDDFDLCGLPITFPNFELNIYNRYGTVVYKGNKNTPLFEGTSNVSLTIGNKLPSGVYFYVFDPKDGVTASFQGNFYLSR</sequence>
<accession>A0AAU7EBL0</accession>
<organism evidence="2 3">
    <name type="scientific">Mariniflexile litorale</name>
    <dbReference type="NCBI Taxonomy" id="3045158"/>
    <lineage>
        <taxon>Bacteria</taxon>
        <taxon>Pseudomonadati</taxon>
        <taxon>Bacteroidota</taxon>
        <taxon>Flavobacteriia</taxon>
        <taxon>Flavobacteriales</taxon>
        <taxon>Flavobacteriaceae</taxon>
        <taxon>Mariniflexile</taxon>
    </lineage>
</organism>
<gene>
    <name evidence="2" type="ORF">QLS71_009985</name>
</gene>